<dbReference type="Proteomes" id="UP000245125">
    <property type="component" value="Unassembled WGS sequence"/>
</dbReference>
<evidence type="ECO:0000256" key="5">
    <source>
        <dbReference type="ARBA" id="ARBA00023015"/>
    </source>
</evidence>
<keyword evidence="12" id="KW-1185">Reference proteome</keyword>
<dbReference type="Gene3D" id="3.40.50.300">
    <property type="entry name" value="P-loop containing nucleotide triphosphate hydrolases"/>
    <property type="match status" value="1"/>
</dbReference>
<evidence type="ECO:0000256" key="7">
    <source>
        <dbReference type="ARBA" id="ARBA00023163"/>
    </source>
</evidence>
<dbReference type="InterPro" id="IPR027417">
    <property type="entry name" value="P-loop_NTPase"/>
</dbReference>
<dbReference type="Gene3D" id="1.10.8.60">
    <property type="match status" value="1"/>
</dbReference>
<evidence type="ECO:0000313" key="11">
    <source>
        <dbReference type="EMBL" id="SPQ01931.1"/>
    </source>
</evidence>
<dbReference type="FunFam" id="3.40.50.2300:FF:000018">
    <property type="entry name" value="DNA-binding transcriptional regulator NtrC"/>
    <property type="match status" value="1"/>
</dbReference>
<dbReference type="PANTHER" id="PTHR32071">
    <property type="entry name" value="TRANSCRIPTIONAL REGULATORY PROTEIN"/>
    <property type="match status" value="1"/>
</dbReference>
<dbReference type="AlphaFoldDB" id="A0A2U3QKJ9"/>
<dbReference type="GO" id="GO:0043565">
    <property type="term" value="F:sequence-specific DNA binding"/>
    <property type="evidence" value="ECO:0007669"/>
    <property type="project" value="InterPro"/>
</dbReference>
<keyword evidence="4" id="KW-0902">Two-component regulatory system</keyword>
<keyword evidence="7" id="KW-0804">Transcription</keyword>
<evidence type="ECO:0000256" key="3">
    <source>
        <dbReference type="ARBA" id="ARBA00022840"/>
    </source>
</evidence>
<dbReference type="Gene3D" id="1.10.10.60">
    <property type="entry name" value="Homeodomain-like"/>
    <property type="match status" value="1"/>
</dbReference>
<feature type="domain" description="Sigma-54 factor interaction" evidence="9">
    <location>
        <begin position="151"/>
        <end position="380"/>
    </location>
</feature>
<evidence type="ECO:0000259" key="10">
    <source>
        <dbReference type="PROSITE" id="PS50110"/>
    </source>
</evidence>
<keyword evidence="2" id="KW-0547">Nucleotide-binding</keyword>
<dbReference type="FunFam" id="3.40.50.300:FF:000006">
    <property type="entry name" value="DNA-binding transcriptional regulator NtrC"/>
    <property type="match status" value="1"/>
</dbReference>
<dbReference type="PROSITE" id="PS50110">
    <property type="entry name" value="RESPONSE_REGULATORY"/>
    <property type="match status" value="1"/>
</dbReference>
<evidence type="ECO:0000256" key="8">
    <source>
        <dbReference type="PROSITE-ProRule" id="PRU00169"/>
    </source>
</evidence>
<evidence type="ECO:0000256" key="1">
    <source>
        <dbReference type="ARBA" id="ARBA00022553"/>
    </source>
</evidence>
<dbReference type="PROSITE" id="PS00688">
    <property type="entry name" value="SIGMA54_INTERACT_3"/>
    <property type="match status" value="1"/>
</dbReference>
<dbReference type="GO" id="GO:0006355">
    <property type="term" value="P:regulation of DNA-templated transcription"/>
    <property type="evidence" value="ECO:0007669"/>
    <property type="project" value="InterPro"/>
</dbReference>
<dbReference type="PANTHER" id="PTHR32071:SF119">
    <property type="entry name" value="SIGMA L-DEPENDENT TRANSCRIPTIONAL REGULATOR YPLP-RELATED"/>
    <property type="match status" value="1"/>
</dbReference>
<organism evidence="11 12">
    <name type="scientific">Candidatus Sulfobium mesophilum</name>
    <dbReference type="NCBI Taxonomy" id="2016548"/>
    <lineage>
        <taxon>Bacteria</taxon>
        <taxon>Pseudomonadati</taxon>
        <taxon>Nitrospirota</taxon>
        <taxon>Nitrospiria</taxon>
        <taxon>Nitrospirales</taxon>
        <taxon>Nitrospiraceae</taxon>
        <taxon>Candidatus Sulfobium</taxon>
    </lineage>
</organism>
<dbReference type="EMBL" id="OUUY01000130">
    <property type="protein sequence ID" value="SPQ01931.1"/>
    <property type="molecule type" value="Genomic_DNA"/>
</dbReference>
<feature type="modified residue" description="4-aspartylphosphate" evidence="8">
    <location>
        <position position="53"/>
    </location>
</feature>
<dbReference type="PROSITE" id="PS50045">
    <property type="entry name" value="SIGMA54_INTERACT_4"/>
    <property type="match status" value="1"/>
</dbReference>
<dbReference type="SUPFAM" id="SSF52172">
    <property type="entry name" value="CheY-like"/>
    <property type="match status" value="1"/>
</dbReference>
<accession>A0A2U3QKJ9</accession>
<evidence type="ECO:0000256" key="2">
    <source>
        <dbReference type="ARBA" id="ARBA00022741"/>
    </source>
</evidence>
<feature type="domain" description="Response regulatory" evidence="10">
    <location>
        <begin position="4"/>
        <end position="118"/>
    </location>
</feature>
<dbReference type="GO" id="GO:0005524">
    <property type="term" value="F:ATP binding"/>
    <property type="evidence" value="ECO:0007669"/>
    <property type="project" value="UniProtKB-KW"/>
</dbReference>
<dbReference type="InterPro" id="IPR011006">
    <property type="entry name" value="CheY-like_superfamily"/>
</dbReference>
<dbReference type="PROSITE" id="PS00676">
    <property type="entry name" value="SIGMA54_INTERACT_2"/>
    <property type="match status" value="1"/>
</dbReference>
<dbReference type="SMART" id="SM00448">
    <property type="entry name" value="REC"/>
    <property type="match status" value="1"/>
</dbReference>
<evidence type="ECO:0000256" key="6">
    <source>
        <dbReference type="ARBA" id="ARBA00023125"/>
    </source>
</evidence>
<dbReference type="Pfam" id="PF02954">
    <property type="entry name" value="HTH_8"/>
    <property type="match status" value="1"/>
</dbReference>
<evidence type="ECO:0000256" key="4">
    <source>
        <dbReference type="ARBA" id="ARBA00023012"/>
    </source>
</evidence>
<dbReference type="SMART" id="SM00382">
    <property type="entry name" value="AAA"/>
    <property type="match status" value="1"/>
</dbReference>
<gene>
    <name evidence="11" type="primary">zraR</name>
    <name evidence="11" type="ORF">NBG4_80031</name>
</gene>
<dbReference type="InterPro" id="IPR009057">
    <property type="entry name" value="Homeodomain-like_sf"/>
</dbReference>
<dbReference type="InterPro" id="IPR002078">
    <property type="entry name" value="Sigma_54_int"/>
</dbReference>
<reference evidence="12" key="1">
    <citation type="submission" date="2018-03" db="EMBL/GenBank/DDBJ databases">
        <authorList>
            <person name="Zecchin S."/>
        </authorList>
    </citation>
    <scope>NUCLEOTIDE SEQUENCE [LARGE SCALE GENOMIC DNA]</scope>
</reference>
<dbReference type="InterPro" id="IPR002197">
    <property type="entry name" value="HTH_Fis"/>
</dbReference>
<keyword evidence="5" id="KW-0805">Transcription regulation</keyword>
<dbReference type="GO" id="GO:0000160">
    <property type="term" value="P:phosphorelay signal transduction system"/>
    <property type="evidence" value="ECO:0007669"/>
    <property type="project" value="UniProtKB-KW"/>
</dbReference>
<protein>
    <submittedName>
        <fullName evidence="11">Transcriptional regulatory protein ZraR</fullName>
    </submittedName>
</protein>
<dbReference type="InterPro" id="IPR025943">
    <property type="entry name" value="Sigma_54_int_dom_ATP-bd_2"/>
</dbReference>
<dbReference type="OrthoDB" id="9814761at2"/>
<evidence type="ECO:0000313" key="12">
    <source>
        <dbReference type="Proteomes" id="UP000245125"/>
    </source>
</evidence>
<keyword evidence="6" id="KW-0238">DNA-binding</keyword>
<proteinExistence type="predicted"/>
<dbReference type="SUPFAM" id="SSF46689">
    <property type="entry name" value="Homeodomain-like"/>
    <property type="match status" value="1"/>
</dbReference>
<dbReference type="Pfam" id="PF00072">
    <property type="entry name" value="Response_reg"/>
    <property type="match status" value="1"/>
</dbReference>
<dbReference type="Pfam" id="PF00158">
    <property type="entry name" value="Sigma54_activat"/>
    <property type="match status" value="1"/>
</dbReference>
<dbReference type="InterPro" id="IPR025662">
    <property type="entry name" value="Sigma_54_int_dom_ATP-bd_1"/>
</dbReference>
<dbReference type="InterPro" id="IPR025944">
    <property type="entry name" value="Sigma_54_int_dom_CS"/>
</dbReference>
<keyword evidence="3" id="KW-0067">ATP-binding</keyword>
<dbReference type="InterPro" id="IPR003593">
    <property type="entry name" value="AAA+_ATPase"/>
</dbReference>
<dbReference type="Pfam" id="PF25601">
    <property type="entry name" value="AAA_lid_14"/>
    <property type="match status" value="1"/>
</dbReference>
<dbReference type="PROSITE" id="PS00675">
    <property type="entry name" value="SIGMA54_INTERACT_1"/>
    <property type="match status" value="1"/>
</dbReference>
<sequence length="451" mass="50409">MKLKILVADDEEITLKHLTYALEKDGYDVTAVKNGLDALKKIEADEFDVLIADIKMPGMDGIAVLSEVKDKYPAIDVIIITGFGSIESAVNAMSKGATDYITKPFNLDELSLKIKKIEEKKRLEKENIALKVSLKPPFPLSEKNNVGGFSFIAKSKVMRRVIDILTGIRNSDCNVLLTGESGTGKGLVAKLIHYTSVRKERPFLAVNCAIFTEELLASELFGHEKGAFTGAVVAKQGLLEIADNGTLFLDEVAEMSTALQAKLLKVIEDKEFMRVGGTRSIAVDVRFIAASNQNLGTLIADGRFREDLYYRLNVMDIHIPPLRERKEDIIPLSKFFLEKHSRKESKKITAFSDEALEVLTSYGFPGNVRELENIIERAVILEKTNLITQGSLPQTIRLFQVETIDPNRLKTIDELNKDYAEKILEYVENNKSKAAELLGISRTSLWRILKK</sequence>
<dbReference type="Gene3D" id="3.40.50.2300">
    <property type="match status" value="1"/>
</dbReference>
<dbReference type="InterPro" id="IPR001789">
    <property type="entry name" value="Sig_transdc_resp-reg_receiver"/>
</dbReference>
<dbReference type="SUPFAM" id="SSF52540">
    <property type="entry name" value="P-loop containing nucleoside triphosphate hydrolases"/>
    <property type="match status" value="1"/>
</dbReference>
<dbReference type="CDD" id="cd00009">
    <property type="entry name" value="AAA"/>
    <property type="match status" value="1"/>
</dbReference>
<dbReference type="InterPro" id="IPR058031">
    <property type="entry name" value="AAA_lid_NorR"/>
</dbReference>
<evidence type="ECO:0000259" key="9">
    <source>
        <dbReference type="PROSITE" id="PS50045"/>
    </source>
</evidence>
<dbReference type="PRINTS" id="PR01590">
    <property type="entry name" value="HTHFIS"/>
</dbReference>
<keyword evidence="1 8" id="KW-0597">Phosphoprotein</keyword>
<name>A0A2U3QKJ9_9BACT</name>